<feature type="compositionally biased region" description="Polar residues" evidence="1">
    <location>
        <begin position="95"/>
        <end position="106"/>
    </location>
</feature>
<dbReference type="EMBL" id="JASDAP010000100">
    <property type="protein sequence ID" value="KAK1875631.1"/>
    <property type="molecule type" value="Genomic_DNA"/>
</dbReference>
<comment type="caution">
    <text evidence="2">The sequence shown here is derived from an EMBL/GenBank/DDBJ whole genome shotgun (WGS) entry which is preliminary data.</text>
</comment>
<evidence type="ECO:0000313" key="2">
    <source>
        <dbReference type="EMBL" id="KAK1875631.1"/>
    </source>
</evidence>
<evidence type="ECO:0000313" key="3">
    <source>
        <dbReference type="Proteomes" id="UP001228049"/>
    </source>
</evidence>
<organism evidence="2 3">
    <name type="scientific">Dissostichus eleginoides</name>
    <name type="common">Patagonian toothfish</name>
    <name type="synonym">Dissostichus amissus</name>
    <dbReference type="NCBI Taxonomy" id="100907"/>
    <lineage>
        <taxon>Eukaryota</taxon>
        <taxon>Metazoa</taxon>
        <taxon>Chordata</taxon>
        <taxon>Craniata</taxon>
        <taxon>Vertebrata</taxon>
        <taxon>Euteleostomi</taxon>
        <taxon>Actinopterygii</taxon>
        <taxon>Neopterygii</taxon>
        <taxon>Teleostei</taxon>
        <taxon>Neoteleostei</taxon>
        <taxon>Acanthomorphata</taxon>
        <taxon>Eupercaria</taxon>
        <taxon>Perciformes</taxon>
        <taxon>Notothenioidei</taxon>
        <taxon>Nototheniidae</taxon>
        <taxon>Dissostichus</taxon>
    </lineage>
</organism>
<proteinExistence type="predicted"/>
<keyword evidence="3" id="KW-1185">Reference proteome</keyword>
<protein>
    <submittedName>
        <fullName evidence="2">Angiotensin-converting enzyme</fullName>
    </submittedName>
</protein>
<name>A0AAD9ESQ2_DISEL</name>
<dbReference type="Proteomes" id="UP001228049">
    <property type="component" value="Unassembled WGS sequence"/>
</dbReference>
<feature type="region of interest" description="Disordered" evidence="1">
    <location>
        <begin position="86"/>
        <end position="106"/>
    </location>
</feature>
<gene>
    <name evidence="2" type="ORF">KUDE01_015434</name>
</gene>
<dbReference type="AlphaFoldDB" id="A0AAD9ESQ2"/>
<sequence length="106" mass="11559">MSGPAELRPRQLCSAWVWTSVDAGIRKPRSRAELWSRPTYFPALCTLHPQQEEAGGPGPLSVCLHLLPRGPAGQAYLVLASVSHPSSPHMKTPYSRDSQTIVAPVF</sequence>
<evidence type="ECO:0000256" key="1">
    <source>
        <dbReference type="SAM" id="MobiDB-lite"/>
    </source>
</evidence>
<reference evidence="2" key="1">
    <citation type="submission" date="2023-04" db="EMBL/GenBank/DDBJ databases">
        <title>Chromosome-level genome of Chaenocephalus aceratus.</title>
        <authorList>
            <person name="Park H."/>
        </authorList>
    </citation>
    <scope>NUCLEOTIDE SEQUENCE</scope>
    <source>
        <strain evidence="2">DE</strain>
        <tissue evidence="2">Muscle</tissue>
    </source>
</reference>
<accession>A0AAD9ESQ2</accession>